<evidence type="ECO:0000256" key="1">
    <source>
        <dbReference type="SAM" id="MobiDB-lite"/>
    </source>
</evidence>
<dbReference type="InterPro" id="IPR036465">
    <property type="entry name" value="vWFA_dom_sf"/>
</dbReference>
<dbReference type="InterPro" id="IPR002035">
    <property type="entry name" value="VWF_A"/>
</dbReference>
<dbReference type="SUPFAM" id="SSF53300">
    <property type="entry name" value="vWA-like"/>
    <property type="match status" value="1"/>
</dbReference>
<dbReference type="EMBL" id="DVFN01000135">
    <property type="protein sequence ID" value="HIQ70496.1"/>
    <property type="molecule type" value="Genomic_DNA"/>
</dbReference>
<evidence type="ECO:0000259" key="2">
    <source>
        <dbReference type="SMART" id="SM00327"/>
    </source>
</evidence>
<gene>
    <name evidence="3" type="ORF">IAA67_09225</name>
</gene>
<evidence type="ECO:0000313" key="3">
    <source>
        <dbReference type="EMBL" id="HIQ70496.1"/>
    </source>
</evidence>
<name>A0A9D0Z781_9FIRM</name>
<feature type="region of interest" description="Disordered" evidence="1">
    <location>
        <begin position="81"/>
        <end position="110"/>
    </location>
</feature>
<accession>A0A9D0Z781</accession>
<proteinExistence type="predicted"/>
<comment type="caution">
    <text evidence="3">The sequence shown here is derived from an EMBL/GenBank/DDBJ whole genome shotgun (WGS) entry which is preliminary data.</text>
</comment>
<reference evidence="3" key="1">
    <citation type="submission" date="2020-10" db="EMBL/GenBank/DDBJ databases">
        <authorList>
            <person name="Gilroy R."/>
        </authorList>
    </citation>
    <scope>NUCLEOTIDE SEQUENCE</scope>
    <source>
        <strain evidence="3">ChiSjej2B20-13462</strain>
    </source>
</reference>
<evidence type="ECO:0000313" key="4">
    <source>
        <dbReference type="Proteomes" id="UP000886874"/>
    </source>
</evidence>
<dbReference type="Gene3D" id="3.40.50.410">
    <property type="entry name" value="von Willebrand factor, type A domain"/>
    <property type="match status" value="1"/>
</dbReference>
<sequence length="424" mass="48392">MDDPSVYLEKLSLFARMLRREGLTVGVQETADASQILISLGLADRERVKTALRTVFAKSREEQAGFDRVFDGFFVSEETMRQQAQAQMEREQQLEEGRREAEEDLQIRGEPMHLREDLKEVYATMPEEERERLRQLMERYKGNIDRHPDLYGNFIHSVFTRALLEQQMKMEDAGLGVDESDPELGLLYRDITQFRDVEIPRAITLISAITRQINGELSAKRQKKSHSGQLDFRRTIRRGLETGGSLHRLSFKRKPKRRKRLVILCDVSGSMVQFSEFALRFIQAMNQTSDSSRVFLFSEELVEADPFSLQNMDLFRNHVRDLGLYGRGTDLGTALAQLCAKQPAVLGPATTLLILSDTKTIDLPRAVRALLEAKHQAGRVVWMNPIPESKWPYLKSVQTMAALCRMIPCSTLSALAAACRKLVQ</sequence>
<reference evidence="3" key="2">
    <citation type="journal article" date="2021" name="PeerJ">
        <title>Extensive microbial diversity within the chicken gut microbiome revealed by metagenomics and culture.</title>
        <authorList>
            <person name="Gilroy R."/>
            <person name="Ravi A."/>
            <person name="Getino M."/>
            <person name="Pursley I."/>
            <person name="Horton D.L."/>
            <person name="Alikhan N.F."/>
            <person name="Baker D."/>
            <person name="Gharbi K."/>
            <person name="Hall N."/>
            <person name="Watson M."/>
            <person name="Adriaenssens E.M."/>
            <person name="Foster-Nyarko E."/>
            <person name="Jarju S."/>
            <person name="Secka A."/>
            <person name="Antonio M."/>
            <person name="Oren A."/>
            <person name="Chaudhuri R.R."/>
            <person name="La Ragione R."/>
            <person name="Hildebrand F."/>
            <person name="Pallen M.J."/>
        </authorList>
    </citation>
    <scope>NUCLEOTIDE SEQUENCE</scope>
    <source>
        <strain evidence="3">ChiSjej2B20-13462</strain>
    </source>
</reference>
<protein>
    <submittedName>
        <fullName evidence="3">VWA domain-containing protein</fullName>
    </submittedName>
</protein>
<dbReference type="Proteomes" id="UP000886874">
    <property type="component" value="Unassembled WGS sequence"/>
</dbReference>
<feature type="domain" description="VWFA" evidence="2">
    <location>
        <begin position="258"/>
        <end position="416"/>
    </location>
</feature>
<dbReference type="PANTHER" id="PTHR39338:SF5">
    <property type="entry name" value="BLR6139 PROTEIN"/>
    <property type="match status" value="1"/>
</dbReference>
<dbReference type="Pfam" id="PF05762">
    <property type="entry name" value="VWA_CoxE"/>
    <property type="match status" value="1"/>
</dbReference>
<organism evidence="3 4">
    <name type="scientific">Candidatus Avoscillospira stercorigallinarum</name>
    <dbReference type="NCBI Taxonomy" id="2840708"/>
    <lineage>
        <taxon>Bacteria</taxon>
        <taxon>Bacillati</taxon>
        <taxon>Bacillota</taxon>
        <taxon>Clostridia</taxon>
        <taxon>Eubacteriales</taxon>
        <taxon>Oscillospiraceae</taxon>
        <taxon>Oscillospiraceae incertae sedis</taxon>
        <taxon>Candidatus Avoscillospira</taxon>
    </lineage>
</organism>
<dbReference type="InterPro" id="IPR008912">
    <property type="entry name" value="Uncharacterised_CoxE"/>
</dbReference>
<dbReference type="PANTHER" id="PTHR39338">
    <property type="entry name" value="BLL5662 PROTEIN-RELATED"/>
    <property type="match status" value="1"/>
</dbReference>
<dbReference type="SMART" id="SM00327">
    <property type="entry name" value="VWA"/>
    <property type="match status" value="1"/>
</dbReference>
<feature type="compositionally biased region" description="Basic and acidic residues" evidence="1">
    <location>
        <begin position="88"/>
        <end position="110"/>
    </location>
</feature>
<dbReference type="AlphaFoldDB" id="A0A9D0Z781"/>